<keyword evidence="4 14" id="KW-0963">Cytoplasm</keyword>
<keyword evidence="11 14" id="KW-0131">Cell cycle</keyword>
<dbReference type="Proteomes" id="UP000578252">
    <property type="component" value="Unassembled WGS sequence"/>
</dbReference>
<dbReference type="HAMAP" id="MF_00046">
    <property type="entry name" value="MurC"/>
    <property type="match status" value="1"/>
</dbReference>
<dbReference type="AlphaFoldDB" id="A0A7Y0U3D9"/>
<sequence>MRDSSSNLSNVNAAHVVPAHQAFHLVGVGGAGMSVLAHLLHDLGYTVSGSDRTEADTLPELRELGVKVFVGHCAAQVTPGMIVVASSAIREDNPEIQRAHQLGLEIWHRSQALDFCTRSKDLLAVAGAHGKTTTSAMLSKALWDVGADPSFAIGGVILEYGTGARLGRGREFVIEADESDGSFLNYAPLVEVLTNIEPDHLDHWGSREAFDQAFVDFTARIRPGGAIVACGDDAGIRRLAPRFHSGAALVSYGFGAPLPGAALVVALGEPRLGAGHAEVDLRVMRCHPEQLLFHDVLRLSQGGKHYLLDAAAALGAAAALNECVGGIDFGAFCQSLSSFTGTGRRMQFLGEIGGVRIYDDYGHHPTEVAVTLGAARDLAGNGRLLVCFQPHLYSRTKTFASEFATVLSAADEVVVCGVYAARENPTDGADGDAIADLMGEKGQFISDMYAAGDAVYNLAKPGDLLLFLGAGSITHVAHDLVKAHLGAGTS</sequence>
<dbReference type="EC" id="6.3.2.8" evidence="3 14"/>
<feature type="domain" description="Mur ligase C-terminal" evidence="16">
    <location>
        <begin position="344"/>
        <end position="471"/>
    </location>
</feature>
<evidence type="ECO:0000256" key="9">
    <source>
        <dbReference type="ARBA" id="ARBA00022960"/>
    </source>
</evidence>
<organism evidence="18 19">
    <name type="scientific">Mobiluncus mulieris</name>
    <dbReference type="NCBI Taxonomy" id="2052"/>
    <lineage>
        <taxon>Bacteria</taxon>
        <taxon>Bacillati</taxon>
        <taxon>Actinomycetota</taxon>
        <taxon>Actinomycetes</taxon>
        <taxon>Actinomycetales</taxon>
        <taxon>Actinomycetaceae</taxon>
        <taxon>Mobiluncus</taxon>
    </lineage>
</organism>
<evidence type="ECO:0000259" key="16">
    <source>
        <dbReference type="Pfam" id="PF02875"/>
    </source>
</evidence>
<evidence type="ECO:0000256" key="14">
    <source>
        <dbReference type="HAMAP-Rule" id="MF_00046"/>
    </source>
</evidence>
<evidence type="ECO:0000256" key="5">
    <source>
        <dbReference type="ARBA" id="ARBA00022598"/>
    </source>
</evidence>
<dbReference type="NCBIfam" id="TIGR01082">
    <property type="entry name" value="murC"/>
    <property type="match status" value="1"/>
</dbReference>
<dbReference type="InterPro" id="IPR050061">
    <property type="entry name" value="MurCDEF_pg_biosynth"/>
</dbReference>
<comment type="similarity">
    <text evidence="14">Belongs to the MurCDEF family.</text>
</comment>
<dbReference type="InterPro" id="IPR005758">
    <property type="entry name" value="UDP-N-AcMur_Ala_ligase_MurC"/>
</dbReference>
<dbReference type="Pfam" id="PF01225">
    <property type="entry name" value="Mur_ligase"/>
    <property type="match status" value="1"/>
</dbReference>
<dbReference type="SUPFAM" id="SSF51984">
    <property type="entry name" value="MurCD N-terminal domain"/>
    <property type="match status" value="1"/>
</dbReference>
<comment type="caution">
    <text evidence="18">The sequence shown here is derived from an EMBL/GenBank/DDBJ whole genome shotgun (WGS) entry which is preliminary data.</text>
</comment>
<evidence type="ECO:0000256" key="6">
    <source>
        <dbReference type="ARBA" id="ARBA00022618"/>
    </source>
</evidence>
<evidence type="ECO:0000256" key="1">
    <source>
        <dbReference type="ARBA" id="ARBA00004496"/>
    </source>
</evidence>
<dbReference type="PANTHER" id="PTHR43445:SF3">
    <property type="entry name" value="UDP-N-ACETYLMURAMATE--L-ALANINE LIGASE"/>
    <property type="match status" value="1"/>
</dbReference>
<dbReference type="Gene3D" id="3.40.1190.10">
    <property type="entry name" value="Mur-like, catalytic domain"/>
    <property type="match status" value="1"/>
</dbReference>
<proteinExistence type="inferred from homology"/>
<keyword evidence="8 14" id="KW-0067">ATP-binding</keyword>
<evidence type="ECO:0000256" key="2">
    <source>
        <dbReference type="ARBA" id="ARBA00004752"/>
    </source>
</evidence>
<dbReference type="RefSeq" id="WP_169772557.1">
    <property type="nucleotide sequence ID" value="NZ_JABCUR010000017.1"/>
</dbReference>
<keyword evidence="5 14" id="KW-0436">Ligase</keyword>
<protein>
    <recommendedName>
        <fullName evidence="3 14">UDP-N-acetylmuramate--L-alanine ligase</fullName>
        <ecNumber evidence="3 14">6.3.2.8</ecNumber>
    </recommendedName>
    <alternativeName>
        <fullName evidence="14">UDP-N-acetylmuramoyl-L-alanine synthetase</fullName>
    </alternativeName>
</protein>
<evidence type="ECO:0000256" key="8">
    <source>
        <dbReference type="ARBA" id="ARBA00022840"/>
    </source>
</evidence>
<evidence type="ECO:0000313" key="18">
    <source>
        <dbReference type="EMBL" id="NMW66102.1"/>
    </source>
</evidence>
<evidence type="ECO:0000256" key="12">
    <source>
        <dbReference type="ARBA" id="ARBA00023316"/>
    </source>
</evidence>
<comment type="pathway">
    <text evidence="2 14">Cell wall biogenesis; peptidoglycan biosynthesis.</text>
</comment>
<feature type="domain" description="Mur ligase central" evidence="17">
    <location>
        <begin position="125"/>
        <end position="256"/>
    </location>
</feature>
<dbReference type="PANTHER" id="PTHR43445">
    <property type="entry name" value="UDP-N-ACETYLMURAMATE--L-ALANINE LIGASE-RELATED"/>
    <property type="match status" value="1"/>
</dbReference>
<dbReference type="SUPFAM" id="SSF53244">
    <property type="entry name" value="MurD-like peptide ligases, peptide-binding domain"/>
    <property type="match status" value="1"/>
</dbReference>
<dbReference type="InterPro" id="IPR036615">
    <property type="entry name" value="Mur_ligase_C_dom_sf"/>
</dbReference>
<accession>A0A7Y0U3D9</accession>
<name>A0A7Y0U3D9_9ACTO</name>
<dbReference type="SUPFAM" id="SSF53623">
    <property type="entry name" value="MurD-like peptide ligases, catalytic domain"/>
    <property type="match status" value="1"/>
</dbReference>
<evidence type="ECO:0000256" key="11">
    <source>
        <dbReference type="ARBA" id="ARBA00023306"/>
    </source>
</evidence>
<keyword evidence="7 14" id="KW-0547">Nucleotide-binding</keyword>
<dbReference type="GO" id="GO:0005737">
    <property type="term" value="C:cytoplasm"/>
    <property type="evidence" value="ECO:0007669"/>
    <property type="project" value="UniProtKB-SubCell"/>
</dbReference>
<dbReference type="InterPro" id="IPR036565">
    <property type="entry name" value="Mur-like_cat_sf"/>
</dbReference>
<evidence type="ECO:0000256" key="4">
    <source>
        <dbReference type="ARBA" id="ARBA00022490"/>
    </source>
</evidence>
<dbReference type="GO" id="GO:0005524">
    <property type="term" value="F:ATP binding"/>
    <property type="evidence" value="ECO:0007669"/>
    <property type="project" value="UniProtKB-UniRule"/>
</dbReference>
<dbReference type="InterPro" id="IPR013221">
    <property type="entry name" value="Mur_ligase_cen"/>
</dbReference>
<dbReference type="EMBL" id="JABCUR010000017">
    <property type="protein sequence ID" value="NMW66102.1"/>
    <property type="molecule type" value="Genomic_DNA"/>
</dbReference>
<evidence type="ECO:0000256" key="3">
    <source>
        <dbReference type="ARBA" id="ARBA00012211"/>
    </source>
</evidence>
<evidence type="ECO:0000259" key="17">
    <source>
        <dbReference type="Pfam" id="PF08245"/>
    </source>
</evidence>
<gene>
    <name evidence="14 18" type="primary">murC</name>
    <name evidence="18" type="ORF">HHJ78_11480</name>
</gene>
<dbReference type="InterPro" id="IPR000713">
    <property type="entry name" value="Mur_ligase_N"/>
</dbReference>
<dbReference type="GO" id="GO:0071555">
    <property type="term" value="P:cell wall organization"/>
    <property type="evidence" value="ECO:0007669"/>
    <property type="project" value="UniProtKB-KW"/>
</dbReference>
<reference evidence="18 19" key="1">
    <citation type="submission" date="2020-04" db="EMBL/GenBank/DDBJ databases">
        <title>Antimicrobial susceptibility and clonality of vaginal-derived multi-drug resistant Mobiluncus isolates in China.</title>
        <authorList>
            <person name="Zhang X."/>
        </authorList>
    </citation>
    <scope>NUCLEOTIDE SEQUENCE [LARGE SCALE GENOMIC DNA]</scope>
    <source>
        <strain evidence="18 19">13</strain>
    </source>
</reference>
<feature type="domain" description="Mur ligase N-terminal catalytic" evidence="15">
    <location>
        <begin position="23"/>
        <end position="114"/>
    </location>
</feature>
<dbReference type="Pfam" id="PF08245">
    <property type="entry name" value="Mur_ligase_M"/>
    <property type="match status" value="1"/>
</dbReference>
<evidence type="ECO:0000256" key="10">
    <source>
        <dbReference type="ARBA" id="ARBA00022984"/>
    </source>
</evidence>
<keyword evidence="9 14" id="KW-0133">Cell shape</keyword>
<evidence type="ECO:0000256" key="7">
    <source>
        <dbReference type="ARBA" id="ARBA00022741"/>
    </source>
</evidence>
<comment type="function">
    <text evidence="14">Cell wall formation.</text>
</comment>
<dbReference type="GO" id="GO:0008763">
    <property type="term" value="F:UDP-N-acetylmuramate-L-alanine ligase activity"/>
    <property type="evidence" value="ECO:0007669"/>
    <property type="project" value="UniProtKB-UniRule"/>
</dbReference>
<keyword evidence="12 14" id="KW-0961">Cell wall biogenesis/degradation</keyword>
<feature type="binding site" evidence="14">
    <location>
        <begin position="127"/>
        <end position="133"/>
    </location>
    <ligand>
        <name>ATP</name>
        <dbReference type="ChEBI" id="CHEBI:30616"/>
    </ligand>
</feature>
<keyword evidence="10 14" id="KW-0573">Peptidoglycan synthesis</keyword>
<dbReference type="Pfam" id="PF02875">
    <property type="entry name" value="Mur_ligase_C"/>
    <property type="match status" value="1"/>
</dbReference>
<dbReference type="GO" id="GO:0009252">
    <property type="term" value="P:peptidoglycan biosynthetic process"/>
    <property type="evidence" value="ECO:0007669"/>
    <property type="project" value="UniProtKB-UniRule"/>
</dbReference>
<dbReference type="GO" id="GO:0008360">
    <property type="term" value="P:regulation of cell shape"/>
    <property type="evidence" value="ECO:0007669"/>
    <property type="project" value="UniProtKB-KW"/>
</dbReference>
<dbReference type="GO" id="GO:0051301">
    <property type="term" value="P:cell division"/>
    <property type="evidence" value="ECO:0007669"/>
    <property type="project" value="UniProtKB-KW"/>
</dbReference>
<dbReference type="Gene3D" id="3.90.190.20">
    <property type="entry name" value="Mur ligase, C-terminal domain"/>
    <property type="match status" value="1"/>
</dbReference>
<evidence type="ECO:0000256" key="13">
    <source>
        <dbReference type="ARBA" id="ARBA00047833"/>
    </source>
</evidence>
<dbReference type="UniPathway" id="UPA00219"/>
<evidence type="ECO:0000313" key="19">
    <source>
        <dbReference type="Proteomes" id="UP000578252"/>
    </source>
</evidence>
<comment type="catalytic activity">
    <reaction evidence="13 14">
        <text>UDP-N-acetyl-alpha-D-muramate + L-alanine + ATP = UDP-N-acetyl-alpha-D-muramoyl-L-alanine + ADP + phosphate + H(+)</text>
        <dbReference type="Rhea" id="RHEA:23372"/>
        <dbReference type="ChEBI" id="CHEBI:15378"/>
        <dbReference type="ChEBI" id="CHEBI:30616"/>
        <dbReference type="ChEBI" id="CHEBI:43474"/>
        <dbReference type="ChEBI" id="CHEBI:57972"/>
        <dbReference type="ChEBI" id="CHEBI:70757"/>
        <dbReference type="ChEBI" id="CHEBI:83898"/>
        <dbReference type="ChEBI" id="CHEBI:456216"/>
        <dbReference type="EC" id="6.3.2.8"/>
    </reaction>
</comment>
<dbReference type="InterPro" id="IPR004101">
    <property type="entry name" value="Mur_ligase_C"/>
</dbReference>
<comment type="subcellular location">
    <subcellularLocation>
        <location evidence="1 14">Cytoplasm</location>
    </subcellularLocation>
</comment>
<dbReference type="Gene3D" id="3.40.50.720">
    <property type="entry name" value="NAD(P)-binding Rossmann-like Domain"/>
    <property type="match status" value="1"/>
</dbReference>
<keyword evidence="6 14" id="KW-0132">Cell division</keyword>
<evidence type="ECO:0000259" key="15">
    <source>
        <dbReference type="Pfam" id="PF01225"/>
    </source>
</evidence>